<name>A0ACB5UDT4_AMBMO</name>
<gene>
    <name evidence="1" type="ORF">Amon02_001344100</name>
</gene>
<proteinExistence type="predicted"/>
<protein>
    <submittedName>
        <fullName evidence="1">Unnamed protein product</fullName>
    </submittedName>
</protein>
<dbReference type="Proteomes" id="UP001165064">
    <property type="component" value="Unassembled WGS sequence"/>
</dbReference>
<organism evidence="1 2">
    <name type="scientific">Ambrosiozyma monospora</name>
    <name type="common">Yeast</name>
    <name type="synonym">Endomycopsis monosporus</name>
    <dbReference type="NCBI Taxonomy" id="43982"/>
    <lineage>
        <taxon>Eukaryota</taxon>
        <taxon>Fungi</taxon>
        <taxon>Dikarya</taxon>
        <taxon>Ascomycota</taxon>
        <taxon>Saccharomycotina</taxon>
        <taxon>Pichiomycetes</taxon>
        <taxon>Pichiales</taxon>
        <taxon>Pichiaceae</taxon>
        <taxon>Ambrosiozyma</taxon>
    </lineage>
</organism>
<dbReference type="EMBL" id="BSXS01018646">
    <property type="protein sequence ID" value="GMF14240.1"/>
    <property type="molecule type" value="Genomic_DNA"/>
</dbReference>
<sequence>MVPETLRHDFRYAEEFERKYKKATGEYKPKENGRKKKTFKCLFKADSQEHIKNLMDKIENNRHEEKELFYTEMTNEDSAFWVEKFDKVMTSEGRLFLNPDIHYLDTIIFMDIVSSIKKFTGYAFLKNMDNVFNNDKEFKTYASNIHEFMEKALVDLQSC</sequence>
<reference evidence="1" key="1">
    <citation type="submission" date="2023-04" db="EMBL/GenBank/DDBJ databases">
        <title>Ambrosiozyma monospora NBRC 10751.</title>
        <authorList>
            <person name="Ichikawa N."/>
            <person name="Sato H."/>
            <person name="Tonouchi N."/>
        </authorList>
    </citation>
    <scope>NUCLEOTIDE SEQUENCE</scope>
    <source>
        <strain evidence="1">NBRC 10751</strain>
    </source>
</reference>
<evidence type="ECO:0000313" key="2">
    <source>
        <dbReference type="Proteomes" id="UP001165064"/>
    </source>
</evidence>
<evidence type="ECO:0000313" key="1">
    <source>
        <dbReference type="EMBL" id="GMF14240.1"/>
    </source>
</evidence>
<comment type="caution">
    <text evidence="1">The sequence shown here is derived from an EMBL/GenBank/DDBJ whole genome shotgun (WGS) entry which is preliminary data.</text>
</comment>
<accession>A0ACB5UDT4</accession>
<keyword evidence="2" id="KW-1185">Reference proteome</keyword>